<keyword evidence="2" id="KW-0255">Endonuclease</keyword>
<dbReference type="InterPro" id="IPR003615">
    <property type="entry name" value="HNH_nuc"/>
</dbReference>
<gene>
    <name evidence="2" type="ORF">DWB61_09765</name>
</gene>
<dbReference type="OrthoDB" id="5918473at2"/>
<dbReference type="InterPro" id="IPR002711">
    <property type="entry name" value="HNH"/>
</dbReference>
<name>A0A425Y0Y0_9BACT</name>
<comment type="caution">
    <text evidence="2">The sequence shown here is derived from an EMBL/GenBank/DDBJ whole genome shotgun (WGS) entry which is preliminary data.</text>
</comment>
<reference evidence="2 3" key="1">
    <citation type="submission" date="2018-07" db="EMBL/GenBank/DDBJ databases">
        <title>Draft genome sequence of Ancylomarina sp. M1P.</title>
        <authorList>
            <person name="Yadav S."/>
            <person name="Villanueva L."/>
            <person name="Damste J.S.S."/>
        </authorList>
    </citation>
    <scope>NUCLEOTIDE SEQUENCE [LARGE SCALE GENOMIC DNA]</scope>
    <source>
        <strain evidence="2 3">M1P</strain>
    </source>
</reference>
<feature type="domain" description="HNH" evidence="1">
    <location>
        <begin position="37"/>
        <end position="83"/>
    </location>
</feature>
<dbReference type="AlphaFoldDB" id="A0A425Y0Y0"/>
<evidence type="ECO:0000313" key="3">
    <source>
        <dbReference type="Proteomes" id="UP000285794"/>
    </source>
</evidence>
<keyword evidence="3" id="KW-1185">Reference proteome</keyword>
<accession>A0A425Y0Y0</accession>
<keyword evidence="2" id="KW-0540">Nuclease</keyword>
<dbReference type="CDD" id="cd00085">
    <property type="entry name" value="HNHc"/>
    <property type="match status" value="1"/>
</dbReference>
<sequence length="231" mass="26415">MRPVDKGNVPQEKGVDIIFKEYSRARRYLIDRIGEYCSYCERKLVANLAVEHVKPKATNPGLRLDWHNFLLGCTNCNSTKGDKPVVLNDFIWSDQDNSFEFFDYNSNGLVSVINTLSQADQVRVNATIALVGLDNPTPKKGTVRWQEASDRRQEHRIQALMESTKFASAYANCQDKTLYRDLLVSKVRDNGFWSIWMHAFSAYPEVQRVLILAFPGTNQAYFQNILNPGNN</sequence>
<evidence type="ECO:0000259" key="1">
    <source>
        <dbReference type="Pfam" id="PF01844"/>
    </source>
</evidence>
<dbReference type="Gene3D" id="1.10.30.50">
    <property type="match status" value="1"/>
</dbReference>
<keyword evidence="2" id="KW-0378">Hydrolase</keyword>
<evidence type="ECO:0000313" key="2">
    <source>
        <dbReference type="EMBL" id="RRG21557.1"/>
    </source>
</evidence>
<organism evidence="2 3">
    <name type="scientific">Ancylomarina euxinus</name>
    <dbReference type="NCBI Taxonomy" id="2283627"/>
    <lineage>
        <taxon>Bacteria</taxon>
        <taxon>Pseudomonadati</taxon>
        <taxon>Bacteroidota</taxon>
        <taxon>Bacteroidia</taxon>
        <taxon>Marinilabiliales</taxon>
        <taxon>Marinifilaceae</taxon>
        <taxon>Ancylomarina</taxon>
    </lineage>
</organism>
<dbReference type="GO" id="GO:0004519">
    <property type="term" value="F:endonuclease activity"/>
    <property type="evidence" value="ECO:0007669"/>
    <property type="project" value="UniProtKB-KW"/>
</dbReference>
<dbReference type="GO" id="GO:0008270">
    <property type="term" value="F:zinc ion binding"/>
    <property type="evidence" value="ECO:0007669"/>
    <property type="project" value="InterPro"/>
</dbReference>
<dbReference type="Pfam" id="PF01844">
    <property type="entry name" value="HNH"/>
    <property type="match status" value="1"/>
</dbReference>
<proteinExistence type="predicted"/>
<dbReference type="RefSeq" id="WP_125030709.1">
    <property type="nucleotide sequence ID" value="NZ_JAPXVP010000001.1"/>
</dbReference>
<dbReference type="GO" id="GO:0003676">
    <property type="term" value="F:nucleic acid binding"/>
    <property type="evidence" value="ECO:0007669"/>
    <property type="project" value="InterPro"/>
</dbReference>
<protein>
    <submittedName>
        <fullName evidence="2">HNH endonuclease</fullName>
    </submittedName>
</protein>
<dbReference type="EMBL" id="QQWG01000008">
    <property type="protein sequence ID" value="RRG21557.1"/>
    <property type="molecule type" value="Genomic_DNA"/>
</dbReference>
<dbReference type="Proteomes" id="UP000285794">
    <property type="component" value="Unassembled WGS sequence"/>
</dbReference>